<dbReference type="InterPro" id="IPR027417">
    <property type="entry name" value="P-loop_NTPase"/>
</dbReference>
<evidence type="ECO:0000313" key="7">
    <source>
        <dbReference type="EMBL" id="MFG6429560.1"/>
    </source>
</evidence>
<keyword evidence="5" id="KW-0804">Transcription</keyword>
<evidence type="ECO:0000256" key="2">
    <source>
        <dbReference type="ARBA" id="ARBA00022840"/>
    </source>
</evidence>
<dbReference type="SMART" id="SM00989">
    <property type="entry name" value="V4R"/>
    <property type="match status" value="1"/>
</dbReference>
<evidence type="ECO:0000256" key="5">
    <source>
        <dbReference type="ARBA" id="ARBA00023163"/>
    </source>
</evidence>
<dbReference type="InterPro" id="IPR004096">
    <property type="entry name" value="V4R"/>
</dbReference>
<dbReference type="Pfam" id="PF00158">
    <property type="entry name" value="Sigma54_activat"/>
    <property type="match status" value="1"/>
</dbReference>
<dbReference type="Gene3D" id="3.30.1380.20">
    <property type="entry name" value="Trafficking protein particle complex subunit 3"/>
    <property type="match status" value="1"/>
</dbReference>
<dbReference type="SUPFAM" id="SSF46689">
    <property type="entry name" value="Homeodomain-like"/>
    <property type="match status" value="1"/>
</dbReference>
<feature type="domain" description="Sigma-54 factor interaction" evidence="6">
    <location>
        <begin position="269"/>
        <end position="498"/>
    </location>
</feature>
<keyword evidence="3" id="KW-0805">Transcription regulation</keyword>
<keyword evidence="1" id="KW-0547">Nucleotide-binding</keyword>
<evidence type="ECO:0000313" key="8">
    <source>
        <dbReference type="Proteomes" id="UP001606210"/>
    </source>
</evidence>
<keyword evidence="2" id="KW-0067">ATP-binding</keyword>
<organism evidence="7 8">
    <name type="scientific">Pelomonas parva</name>
    <dbReference type="NCBI Taxonomy" id="3299032"/>
    <lineage>
        <taxon>Bacteria</taxon>
        <taxon>Pseudomonadati</taxon>
        <taxon>Pseudomonadota</taxon>
        <taxon>Betaproteobacteria</taxon>
        <taxon>Burkholderiales</taxon>
        <taxon>Sphaerotilaceae</taxon>
        <taxon>Roseateles</taxon>
    </lineage>
</organism>
<dbReference type="PROSITE" id="PS50045">
    <property type="entry name" value="SIGMA54_INTERACT_4"/>
    <property type="match status" value="1"/>
</dbReference>
<evidence type="ECO:0000256" key="3">
    <source>
        <dbReference type="ARBA" id="ARBA00023015"/>
    </source>
</evidence>
<dbReference type="Gene3D" id="3.40.50.300">
    <property type="entry name" value="P-loop containing nucleotide triphosphate hydrolases"/>
    <property type="match status" value="1"/>
</dbReference>
<dbReference type="InterPro" id="IPR058031">
    <property type="entry name" value="AAA_lid_NorR"/>
</dbReference>
<dbReference type="CDD" id="cd00009">
    <property type="entry name" value="AAA"/>
    <property type="match status" value="1"/>
</dbReference>
<dbReference type="InterPro" id="IPR025662">
    <property type="entry name" value="Sigma_54_int_dom_ATP-bd_1"/>
</dbReference>
<reference evidence="7 8" key="1">
    <citation type="submission" date="2024-08" db="EMBL/GenBank/DDBJ databases">
        <authorList>
            <person name="Lu H."/>
        </authorList>
    </citation>
    <scope>NUCLEOTIDE SEQUENCE [LARGE SCALE GENOMIC DNA]</scope>
    <source>
        <strain evidence="7 8">LYH14W</strain>
    </source>
</reference>
<dbReference type="Pfam" id="PF02830">
    <property type="entry name" value="V4R"/>
    <property type="match status" value="1"/>
</dbReference>
<keyword evidence="8" id="KW-1185">Reference proteome</keyword>
<dbReference type="PANTHER" id="PTHR32071">
    <property type="entry name" value="TRANSCRIPTIONAL REGULATORY PROTEIN"/>
    <property type="match status" value="1"/>
</dbReference>
<dbReference type="Pfam" id="PF06505">
    <property type="entry name" value="XylR_N"/>
    <property type="match status" value="1"/>
</dbReference>
<dbReference type="SUPFAM" id="SSF52540">
    <property type="entry name" value="P-loop containing nucleoside triphosphate hydrolases"/>
    <property type="match status" value="1"/>
</dbReference>
<evidence type="ECO:0000256" key="1">
    <source>
        <dbReference type="ARBA" id="ARBA00022741"/>
    </source>
</evidence>
<dbReference type="InterPro" id="IPR025943">
    <property type="entry name" value="Sigma_54_int_dom_ATP-bd_2"/>
</dbReference>
<dbReference type="SUPFAM" id="SSF111126">
    <property type="entry name" value="Ligand-binding domain in the NO signalling and Golgi transport"/>
    <property type="match status" value="1"/>
</dbReference>
<dbReference type="Pfam" id="PF02954">
    <property type="entry name" value="HTH_8"/>
    <property type="match status" value="1"/>
</dbReference>
<dbReference type="PROSITE" id="PS00676">
    <property type="entry name" value="SIGMA54_INTERACT_2"/>
    <property type="match status" value="1"/>
</dbReference>
<sequence length="598" mass="64830">MKPHNVPPKISLAELSRQSDAMLRKGNSQDFNWSLDGSAPTLAQLTEALFFSPGDGRIWLNDQRMLLVHSAATGHLRRELIDTLGLSRARGLLTRAGYVSGSRDAQLVRQRWPDADAAAVFMAGARLHALEGVVKVTPVSFSFDIDRGTYDGEFIWEHSSEDDEHISAYGIGTDPACWSQVGYATGYVTTLFGQPVIFREVDCRAMGAAACRVIGRHAAAWGDISEDLRYLEAHDFRAMAPGAGQPAPPTDPALGPAPVGATGDGRHEVVGASSAFVSACHLLDRVARTSATVLFSGESGVGKEAFARRLHRISPRADKPFIALNCAAMPEGLLESELFGVEKGAYTGAHASREGRFERAHGGTLFLDEVGTLSPVAQAKLLRVLQEGEIERVGGSRLIQVDVRVAAATNVDLRAEVEAGRFRADLFYRLNVFPLHLPPLRERREDIPLLMSHFLRRESQRHGRAVRGFSARAVRAALHYDWPGNIRELLNLVERAVINVEDGMAIDVHHMFRGEPLARQAVLAVSSAGELAQEAEPGVDNLLQHLQSALGAAALDLPALEARLLQEAVDAHSGNLSAAARALGLSRAQLAYRLERHG</sequence>
<evidence type="ECO:0000256" key="4">
    <source>
        <dbReference type="ARBA" id="ARBA00023125"/>
    </source>
</evidence>
<dbReference type="PANTHER" id="PTHR32071:SF117">
    <property type="entry name" value="PTS-DEPENDENT DIHYDROXYACETONE KINASE OPERON REGULATORY PROTEIN-RELATED"/>
    <property type="match status" value="1"/>
</dbReference>
<dbReference type="SMART" id="SM00382">
    <property type="entry name" value="AAA"/>
    <property type="match status" value="1"/>
</dbReference>
<dbReference type="PROSITE" id="PS00675">
    <property type="entry name" value="SIGMA54_INTERACT_1"/>
    <property type="match status" value="1"/>
</dbReference>
<evidence type="ECO:0000259" key="6">
    <source>
        <dbReference type="PROSITE" id="PS50045"/>
    </source>
</evidence>
<dbReference type="InterPro" id="IPR002197">
    <property type="entry name" value="HTH_Fis"/>
</dbReference>
<dbReference type="InterPro" id="IPR003593">
    <property type="entry name" value="AAA+_ATPase"/>
</dbReference>
<dbReference type="PRINTS" id="PR01590">
    <property type="entry name" value="HTHFIS"/>
</dbReference>
<keyword evidence="4" id="KW-0238">DNA-binding</keyword>
<dbReference type="PROSITE" id="PS00688">
    <property type="entry name" value="SIGMA54_INTERACT_3"/>
    <property type="match status" value="1"/>
</dbReference>
<proteinExistence type="predicted"/>
<dbReference type="Gene3D" id="1.10.10.60">
    <property type="entry name" value="Homeodomain-like"/>
    <property type="match status" value="1"/>
</dbReference>
<dbReference type="InterPro" id="IPR024096">
    <property type="entry name" value="NO_sig/Golgi_transp_ligand-bd"/>
</dbReference>
<dbReference type="InterPro" id="IPR002078">
    <property type="entry name" value="Sigma_54_int"/>
</dbReference>
<dbReference type="Proteomes" id="UP001606210">
    <property type="component" value="Unassembled WGS sequence"/>
</dbReference>
<dbReference type="InterPro" id="IPR025944">
    <property type="entry name" value="Sigma_54_int_dom_CS"/>
</dbReference>
<accession>A0ABW7EZ36</accession>
<dbReference type="InterPro" id="IPR010523">
    <property type="entry name" value="XylR_N"/>
</dbReference>
<gene>
    <name evidence="7" type="ORF">ACG00Y_06540</name>
</gene>
<dbReference type="RefSeq" id="WP_394477105.1">
    <property type="nucleotide sequence ID" value="NZ_JBIGHV010000002.1"/>
</dbReference>
<dbReference type="InterPro" id="IPR009057">
    <property type="entry name" value="Homeodomain-like_sf"/>
</dbReference>
<dbReference type="Pfam" id="PF25601">
    <property type="entry name" value="AAA_lid_14"/>
    <property type="match status" value="1"/>
</dbReference>
<dbReference type="Gene3D" id="1.10.8.60">
    <property type="match status" value="1"/>
</dbReference>
<name>A0ABW7EZ36_9BURK</name>
<protein>
    <submittedName>
        <fullName evidence="7">Sigma 54-interacting transcriptional regulator</fullName>
    </submittedName>
</protein>
<comment type="caution">
    <text evidence="7">The sequence shown here is derived from an EMBL/GenBank/DDBJ whole genome shotgun (WGS) entry which is preliminary data.</text>
</comment>
<dbReference type="EMBL" id="JBIGHV010000002">
    <property type="protein sequence ID" value="MFG6429560.1"/>
    <property type="molecule type" value="Genomic_DNA"/>
</dbReference>